<dbReference type="AlphaFoldDB" id="A0A067T8M2"/>
<gene>
    <name evidence="1" type="ORF">GALMADRAFT_1264724</name>
</gene>
<evidence type="ECO:0000313" key="2">
    <source>
        <dbReference type="Proteomes" id="UP000027222"/>
    </source>
</evidence>
<protein>
    <submittedName>
        <fullName evidence="1">Uncharacterized protein</fullName>
    </submittedName>
</protein>
<dbReference type="Proteomes" id="UP000027222">
    <property type="component" value="Unassembled WGS sequence"/>
</dbReference>
<sequence>MNIPRPHRRKHRGFGWSSAIISVMAHSAIVDRWPISQTSRKVRGEIGEVEFFPMAGSGIDVKAKCNIYYAKFVRIDTRTKIKS</sequence>
<name>A0A067T8M2_GALM3</name>
<proteinExistence type="predicted"/>
<keyword evidence="2" id="KW-1185">Reference proteome</keyword>
<organism evidence="1 2">
    <name type="scientific">Galerina marginata (strain CBS 339.88)</name>
    <dbReference type="NCBI Taxonomy" id="685588"/>
    <lineage>
        <taxon>Eukaryota</taxon>
        <taxon>Fungi</taxon>
        <taxon>Dikarya</taxon>
        <taxon>Basidiomycota</taxon>
        <taxon>Agaricomycotina</taxon>
        <taxon>Agaricomycetes</taxon>
        <taxon>Agaricomycetidae</taxon>
        <taxon>Agaricales</taxon>
        <taxon>Agaricineae</taxon>
        <taxon>Strophariaceae</taxon>
        <taxon>Galerina</taxon>
    </lineage>
</organism>
<evidence type="ECO:0000313" key="1">
    <source>
        <dbReference type="EMBL" id="KDR78722.1"/>
    </source>
</evidence>
<accession>A0A067T8M2</accession>
<dbReference type="EMBL" id="KL142374">
    <property type="protein sequence ID" value="KDR78722.1"/>
    <property type="molecule type" value="Genomic_DNA"/>
</dbReference>
<reference evidence="2" key="1">
    <citation type="journal article" date="2014" name="Proc. Natl. Acad. Sci. U.S.A.">
        <title>Extensive sampling of basidiomycete genomes demonstrates inadequacy of the white-rot/brown-rot paradigm for wood decay fungi.</title>
        <authorList>
            <person name="Riley R."/>
            <person name="Salamov A.A."/>
            <person name="Brown D.W."/>
            <person name="Nagy L.G."/>
            <person name="Floudas D."/>
            <person name="Held B.W."/>
            <person name="Levasseur A."/>
            <person name="Lombard V."/>
            <person name="Morin E."/>
            <person name="Otillar R."/>
            <person name="Lindquist E.A."/>
            <person name="Sun H."/>
            <person name="LaButti K.M."/>
            <person name="Schmutz J."/>
            <person name="Jabbour D."/>
            <person name="Luo H."/>
            <person name="Baker S.E."/>
            <person name="Pisabarro A.G."/>
            <person name="Walton J.D."/>
            <person name="Blanchette R.A."/>
            <person name="Henrissat B."/>
            <person name="Martin F."/>
            <person name="Cullen D."/>
            <person name="Hibbett D.S."/>
            <person name="Grigoriev I.V."/>
        </authorList>
    </citation>
    <scope>NUCLEOTIDE SEQUENCE [LARGE SCALE GENOMIC DNA]</scope>
    <source>
        <strain evidence="2">CBS 339.88</strain>
    </source>
</reference>
<dbReference type="HOGENOM" id="CLU_2542750_0_0_1"/>